<dbReference type="eggNOG" id="ENOG50307MH">
    <property type="taxonomic scope" value="Bacteria"/>
</dbReference>
<dbReference type="AlphaFoldDB" id="A0A059L9L1"/>
<comment type="caution">
    <text evidence="1">The sequence shown here is derived from an EMBL/GenBank/DDBJ whole genome shotgun (WGS) entry which is preliminary data.</text>
</comment>
<organism evidence="1 2">
    <name type="scientific">Pseudomonas mandelii PD30</name>
    <dbReference type="NCBI Taxonomy" id="1419583"/>
    <lineage>
        <taxon>Bacteria</taxon>
        <taxon>Pseudomonadati</taxon>
        <taxon>Pseudomonadota</taxon>
        <taxon>Gammaproteobacteria</taxon>
        <taxon>Pseudomonadales</taxon>
        <taxon>Pseudomonadaceae</taxon>
        <taxon>Pseudomonas</taxon>
    </lineage>
</organism>
<protein>
    <submittedName>
        <fullName evidence="1">Uncharacterized protein</fullName>
    </submittedName>
</protein>
<accession>A0A059L9L1</accession>
<name>A0A059L9L1_9PSED</name>
<proteinExistence type="predicted"/>
<evidence type="ECO:0000313" key="2">
    <source>
        <dbReference type="Proteomes" id="UP000026739"/>
    </source>
</evidence>
<gene>
    <name evidence="1" type="ORF">V466_00660</name>
</gene>
<reference evidence="1 2" key="1">
    <citation type="submission" date="2013-12" db="EMBL/GenBank/DDBJ databases">
        <authorList>
            <person name="Formusa P.A."/>
            <person name="Habash M."/>
            <person name="Lee H."/>
            <person name="Trevors J.T."/>
        </authorList>
    </citation>
    <scope>NUCLEOTIDE SEQUENCE [LARGE SCALE GENOMIC DNA]</scope>
    <source>
        <strain evidence="1 2">PD30</strain>
    </source>
</reference>
<dbReference type="EMBL" id="AZQQ01000058">
    <property type="protein sequence ID" value="KDD71042.1"/>
    <property type="molecule type" value="Genomic_DNA"/>
</dbReference>
<dbReference type="RefSeq" id="WP_033053983.1">
    <property type="nucleotide sequence ID" value="NZ_AZQQ01000058.1"/>
</dbReference>
<dbReference type="Proteomes" id="UP000026739">
    <property type="component" value="Unassembled WGS sequence"/>
</dbReference>
<evidence type="ECO:0000313" key="1">
    <source>
        <dbReference type="EMBL" id="KDD71042.1"/>
    </source>
</evidence>
<sequence>MFDQVMPRYLPIDTYDAETPVLFINTHKELSDIAACAAHRFTVVRDLADTLSSLNLKDISDCDLTRVTRAVHLLMREGCAMLNVVQARALQREVEFKTPA</sequence>